<dbReference type="AlphaFoldDB" id="A0A4Q9JV27"/>
<proteinExistence type="predicted"/>
<evidence type="ECO:0000256" key="1">
    <source>
        <dbReference type="PROSITE-ProRule" id="PRU00278"/>
    </source>
</evidence>
<evidence type="ECO:0000256" key="2">
    <source>
        <dbReference type="SAM" id="SignalP"/>
    </source>
</evidence>
<keyword evidence="1 4" id="KW-0413">Isomerase</keyword>
<dbReference type="PROSITE" id="PS50198">
    <property type="entry name" value="PPIC_PPIASE_2"/>
    <property type="match status" value="1"/>
</dbReference>
<reference evidence="4 5" key="1">
    <citation type="submission" date="2018-07" db="EMBL/GenBank/DDBJ databases">
        <title>Campylobacter zealandensis sp. nov., isolated from birds and water in New Zealand.</title>
        <authorList>
            <person name="Wilkinson D.A."/>
            <person name="Biggs P.J."/>
            <person name="French N.P."/>
            <person name="Midwinter A.C."/>
        </authorList>
    </citation>
    <scope>NUCLEOTIDE SEQUENCE [LARGE SCALE GENOMIC DNA]</scope>
    <source>
        <strain evidence="4 5">B423b</strain>
    </source>
</reference>
<dbReference type="PROSITE" id="PS01096">
    <property type="entry name" value="PPIC_PPIASE_1"/>
    <property type="match status" value="1"/>
</dbReference>
<accession>A0A4Q9JV27</accession>
<keyword evidence="1" id="KW-0697">Rotamase</keyword>
<keyword evidence="5" id="KW-1185">Reference proteome</keyword>
<evidence type="ECO:0000313" key="4">
    <source>
        <dbReference type="EMBL" id="TBR81444.1"/>
    </source>
</evidence>
<evidence type="ECO:0000313" key="5">
    <source>
        <dbReference type="Proteomes" id="UP000292583"/>
    </source>
</evidence>
<dbReference type="GO" id="GO:0003755">
    <property type="term" value="F:peptidyl-prolyl cis-trans isomerase activity"/>
    <property type="evidence" value="ECO:0007669"/>
    <property type="project" value="UniProtKB-KW"/>
</dbReference>
<dbReference type="Gene3D" id="3.10.50.40">
    <property type="match status" value="1"/>
</dbReference>
<dbReference type="InterPro" id="IPR000297">
    <property type="entry name" value="PPIase_PpiC"/>
</dbReference>
<dbReference type="OrthoDB" id="14196at2"/>
<dbReference type="PANTHER" id="PTHR47245">
    <property type="entry name" value="PEPTIDYLPROLYL ISOMERASE"/>
    <property type="match status" value="1"/>
</dbReference>
<dbReference type="RefSeq" id="WP_131163539.1">
    <property type="nucleotide sequence ID" value="NZ_CP076657.1"/>
</dbReference>
<protein>
    <submittedName>
        <fullName evidence="4">Peptidylprolyl isomerase</fullName>
    </submittedName>
</protein>
<gene>
    <name evidence="4" type="ORF">DU473_03645</name>
</gene>
<dbReference type="SUPFAM" id="SSF54534">
    <property type="entry name" value="FKBP-like"/>
    <property type="match status" value="1"/>
</dbReference>
<dbReference type="PANTHER" id="PTHR47245:SF2">
    <property type="entry name" value="PEPTIDYL-PROLYL CIS-TRANS ISOMERASE HP_0175-RELATED"/>
    <property type="match status" value="1"/>
</dbReference>
<keyword evidence="2" id="KW-0732">Signal</keyword>
<dbReference type="Gene3D" id="1.10.8.1040">
    <property type="match status" value="1"/>
</dbReference>
<comment type="caution">
    <text evidence="4">The sequence shown here is derived from an EMBL/GenBank/DDBJ whole genome shotgun (WGS) entry which is preliminary data.</text>
</comment>
<dbReference type="EMBL" id="QPGR01000005">
    <property type="protein sequence ID" value="TBR81444.1"/>
    <property type="molecule type" value="Genomic_DNA"/>
</dbReference>
<feature type="domain" description="PpiC" evidence="3">
    <location>
        <begin position="131"/>
        <end position="228"/>
    </location>
</feature>
<evidence type="ECO:0000259" key="3">
    <source>
        <dbReference type="PROSITE" id="PS50198"/>
    </source>
</evidence>
<feature type="chain" id="PRO_5020957955" evidence="2">
    <location>
        <begin position="22"/>
        <end position="273"/>
    </location>
</feature>
<dbReference type="InterPro" id="IPR023058">
    <property type="entry name" value="PPIase_PpiC_CS"/>
</dbReference>
<dbReference type="InterPro" id="IPR046357">
    <property type="entry name" value="PPIase_dom_sf"/>
</dbReference>
<feature type="signal peptide" evidence="2">
    <location>
        <begin position="1"/>
        <end position="21"/>
    </location>
</feature>
<sequence>MKKISLVAASLIAGISFNLNAATVAVLNGKNISDTEVGEFFAPMLRGQNFTNLPQDQKKALIQQYIAQELVLQDAKKQNLEKDPLYAKELEKAKEGILLAVYQEKILNSVKVDESKVKAFYEQNKDKYVQQARVQARHILVSSEKEATSIINELKNLKGEALLKKFSSLAKEKSIDTGSASQGGELGWFDQSTMVKPFTDAAFSLKNGEITKTPIKTNFGYHVILKENSQPKKQISFNEVKQGIENGLKFEEFKKIMAQKTQDLINQAKVEYK</sequence>
<organism evidence="4 5">
    <name type="scientific">Campylobacter novaezeelandiae</name>
    <dbReference type="NCBI Taxonomy" id="2267891"/>
    <lineage>
        <taxon>Bacteria</taxon>
        <taxon>Pseudomonadati</taxon>
        <taxon>Campylobacterota</taxon>
        <taxon>Epsilonproteobacteria</taxon>
        <taxon>Campylobacterales</taxon>
        <taxon>Campylobacteraceae</taxon>
        <taxon>Campylobacter</taxon>
    </lineage>
</organism>
<dbReference type="SUPFAM" id="SSF109998">
    <property type="entry name" value="Triger factor/SurA peptide-binding domain-like"/>
    <property type="match status" value="1"/>
</dbReference>
<dbReference type="InterPro" id="IPR050245">
    <property type="entry name" value="PrsA_foldase"/>
</dbReference>
<name>A0A4Q9JV27_9BACT</name>
<dbReference type="InterPro" id="IPR027304">
    <property type="entry name" value="Trigger_fact/SurA_dom_sf"/>
</dbReference>
<dbReference type="Gene3D" id="6.10.140.970">
    <property type="match status" value="1"/>
</dbReference>
<dbReference type="Pfam" id="PF13145">
    <property type="entry name" value="Rotamase_2"/>
    <property type="match status" value="1"/>
</dbReference>
<dbReference type="Proteomes" id="UP000292583">
    <property type="component" value="Unassembled WGS sequence"/>
</dbReference>